<proteinExistence type="predicted"/>
<reference evidence="2 3" key="1">
    <citation type="journal article" date="2019" name="Int. J. Syst. Evol. Microbiol.">
        <title>The Global Catalogue of Microorganisms (GCM) 10K type strain sequencing project: providing services to taxonomists for standard genome sequencing and annotation.</title>
        <authorList>
            <consortium name="The Broad Institute Genomics Platform"/>
            <consortium name="The Broad Institute Genome Sequencing Center for Infectious Disease"/>
            <person name="Wu L."/>
            <person name="Ma J."/>
        </authorList>
    </citation>
    <scope>NUCLEOTIDE SEQUENCE [LARGE SCALE GENOMIC DNA]</scope>
    <source>
        <strain evidence="2 3">JCM 15313</strain>
    </source>
</reference>
<dbReference type="Pfam" id="PF19054">
    <property type="entry name" value="DUF5753"/>
    <property type="match status" value="1"/>
</dbReference>
<dbReference type="PROSITE" id="PS50943">
    <property type="entry name" value="HTH_CROC1"/>
    <property type="match status" value="1"/>
</dbReference>
<dbReference type="Proteomes" id="UP001501585">
    <property type="component" value="Unassembled WGS sequence"/>
</dbReference>
<comment type="caution">
    <text evidence="2">The sequence shown here is derived from an EMBL/GenBank/DDBJ whole genome shotgun (WGS) entry which is preliminary data.</text>
</comment>
<organism evidence="2 3">
    <name type="scientific">Nocardiopsis rhodophaea</name>
    <dbReference type="NCBI Taxonomy" id="280238"/>
    <lineage>
        <taxon>Bacteria</taxon>
        <taxon>Bacillati</taxon>
        <taxon>Actinomycetota</taxon>
        <taxon>Actinomycetes</taxon>
        <taxon>Streptosporangiales</taxon>
        <taxon>Nocardiopsidaceae</taxon>
        <taxon>Nocardiopsis</taxon>
    </lineage>
</organism>
<evidence type="ECO:0000259" key="1">
    <source>
        <dbReference type="PROSITE" id="PS50943"/>
    </source>
</evidence>
<name>A0ABN2T7W6_9ACTN</name>
<sequence length="299" mass="33826">MAPTGRKTAAADIARLKKGSGPTVRRMLLGSELRKYREARDISRAAAGHHIRGSESKISRMELGRVGFKERDVEDLLKLYGVTDKQVVRTLTDLARDTKKPGWWQHYGESLPNWFQSYVGLEEAASRIRVYEAQFVHGLLQTEDYARSVISSGVLTPSLEVEHRVEVRMKRQRHIYEGSDVRLWAILDEAALRRPVGPVDIMRRQLQHLLHACDHPNITLQVIPFAAGAVAAEAGSFTILRYPDFELSDIIYLEQLTGSMCLDRRSEIDAYTMAMERLSVIAEPPSQTQDLIKGMIDDL</sequence>
<feature type="domain" description="HTH cro/C1-type" evidence="1">
    <location>
        <begin position="33"/>
        <end position="87"/>
    </location>
</feature>
<evidence type="ECO:0000313" key="3">
    <source>
        <dbReference type="Proteomes" id="UP001501585"/>
    </source>
</evidence>
<dbReference type="InterPro" id="IPR010982">
    <property type="entry name" value="Lambda_DNA-bd_dom_sf"/>
</dbReference>
<dbReference type="InterPro" id="IPR043917">
    <property type="entry name" value="DUF5753"/>
</dbReference>
<dbReference type="Gene3D" id="1.10.260.40">
    <property type="entry name" value="lambda repressor-like DNA-binding domains"/>
    <property type="match status" value="1"/>
</dbReference>
<evidence type="ECO:0000313" key="2">
    <source>
        <dbReference type="EMBL" id="GAA2001160.1"/>
    </source>
</evidence>
<protein>
    <submittedName>
        <fullName evidence="2">Helix-turn-helix transcriptional regulator</fullName>
    </submittedName>
</protein>
<accession>A0ABN2T7W6</accession>
<dbReference type="EMBL" id="BAAAPC010000012">
    <property type="protein sequence ID" value="GAA2001160.1"/>
    <property type="molecule type" value="Genomic_DNA"/>
</dbReference>
<dbReference type="InterPro" id="IPR001387">
    <property type="entry name" value="Cro/C1-type_HTH"/>
</dbReference>
<keyword evidence="3" id="KW-1185">Reference proteome</keyword>
<dbReference type="SMART" id="SM00530">
    <property type="entry name" value="HTH_XRE"/>
    <property type="match status" value="1"/>
</dbReference>
<dbReference type="CDD" id="cd00093">
    <property type="entry name" value="HTH_XRE"/>
    <property type="match status" value="1"/>
</dbReference>
<dbReference type="SUPFAM" id="SSF47413">
    <property type="entry name" value="lambda repressor-like DNA-binding domains"/>
    <property type="match status" value="1"/>
</dbReference>
<dbReference type="Pfam" id="PF13560">
    <property type="entry name" value="HTH_31"/>
    <property type="match status" value="1"/>
</dbReference>
<gene>
    <name evidence="2" type="ORF">GCM10009799_30490</name>
</gene>